<dbReference type="Gene3D" id="3.40.50.150">
    <property type="entry name" value="Vaccinia Virus protein VP39"/>
    <property type="match status" value="1"/>
</dbReference>
<dbReference type="GO" id="GO:0030488">
    <property type="term" value="P:tRNA methylation"/>
    <property type="evidence" value="ECO:0007669"/>
    <property type="project" value="TreeGrafter"/>
</dbReference>
<dbReference type="Proteomes" id="UP000018949">
    <property type="component" value="Unassembled WGS sequence"/>
</dbReference>
<dbReference type="PANTHER" id="PTHR14911:SF13">
    <property type="entry name" value="TRNA (GUANINE(6)-N2)-METHYLTRANSFERASE THUMP3"/>
    <property type="match status" value="1"/>
</dbReference>
<evidence type="ECO:0000259" key="1">
    <source>
        <dbReference type="Pfam" id="PF01170"/>
    </source>
</evidence>
<dbReference type="PANTHER" id="PTHR14911">
    <property type="entry name" value="THUMP DOMAIN-CONTAINING"/>
    <property type="match status" value="1"/>
</dbReference>
<dbReference type="Pfam" id="PF01170">
    <property type="entry name" value="UPF0020"/>
    <property type="match status" value="1"/>
</dbReference>
<feature type="domain" description="Ribosomal RNA large subunit methyltransferase K/L-like methyltransferase" evidence="1">
    <location>
        <begin position="156"/>
        <end position="253"/>
    </location>
</feature>
<dbReference type="GO" id="GO:0016423">
    <property type="term" value="F:tRNA (guanine) methyltransferase activity"/>
    <property type="evidence" value="ECO:0007669"/>
    <property type="project" value="TreeGrafter"/>
</dbReference>
<evidence type="ECO:0000313" key="2">
    <source>
        <dbReference type="EMBL" id="GAE45329.1"/>
    </source>
</evidence>
<keyword evidence="3" id="KW-1185">Reference proteome</keyword>
<dbReference type="EMBL" id="BAUW01000020">
    <property type="protein sequence ID" value="GAE45329.1"/>
    <property type="molecule type" value="Genomic_DNA"/>
</dbReference>
<dbReference type="AlphaFoldDB" id="W4RNZ5"/>
<proteinExistence type="predicted"/>
<evidence type="ECO:0000313" key="3">
    <source>
        <dbReference type="Proteomes" id="UP000018949"/>
    </source>
</evidence>
<accession>W4RNZ5</accession>
<reference evidence="2 3" key="1">
    <citation type="submission" date="2013-12" db="EMBL/GenBank/DDBJ databases">
        <title>NBRP : Genome information of microbial organism related human and environment.</title>
        <authorList>
            <person name="Hattori M."/>
            <person name="Oshima K."/>
            <person name="Inaba H."/>
            <person name="Suda W."/>
            <person name="Sakamoto M."/>
            <person name="Iino T."/>
            <person name="Kitahara M."/>
            <person name="Oshida Y."/>
            <person name="Iida T."/>
            <person name="Kudo T."/>
            <person name="Itoh T."/>
            <person name="Ahmed I."/>
            <person name="Ohkuma M."/>
        </authorList>
    </citation>
    <scope>NUCLEOTIDE SEQUENCE [LARGE SCALE GENOMIC DNA]</scope>
    <source>
        <strain evidence="2 3">JCM 21738</strain>
    </source>
</reference>
<dbReference type="InterPro" id="IPR029063">
    <property type="entry name" value="SAM-dependent_MTases_sf"/>
</dbReference>
<gene>
    <name evidence="2" type="ORF">JCM21738_2118</name>
</gene>
<organism evidence="2 3">
    <name type="scientific">Mesobacillus boroniphilus JCM 21738</name>
    <dbReference type="NCBI Taxonomy" id="1294265"/>
    <lineage>
        <taxon>Bacteria</taxon>
        <taxon>Bacillati</taxon>
        <taxon>Bacillota</taxon>
        <taxon>Bacilli</taxon>
        <taxon>Bacillales</taxon>
        <taxon>Bacillaceae</taxon>
        <taxon>Mesobacillus</taxon>
    </lineage>
</organism>
<dbReference type="InterPro" id="IPR000241">
    <property type="entry name" value="RlmKL-like_Mtase"/>
</dbReference>
<keyword evidence="2" id="KW-0808">Transferase</keyword>
<protein>
    <submittedName>
        <fullName evidence="2">RNA methylase</fullName>
    </submittedName>
</protein>
<dbReference type="eggNOG" id="COG1041">
    <property type="taxonomic scope" value="Bacteria"/>
</dbReference>
<comment type="caution">
    <text evidence="2">The sequence shown here is derived from an EMBL/GenBank/DDBJ whole genome shotgun (WGS) entry which is preliminary data.</text>
</comment>
<name>W4RNZ5_9BACI</name>
<keyword evidence="2" id="KW-0489">Methyltransferase</keyword>
<sequence>MEFTNFKPKSFIYNYAFPAEKRELCALEMRSFFGEDTESSILESTVKIDPSRSPFMRGRMDVILEGEQFEDLIEQVKKIELNGSTFKVMYVKVTGPEKVDFEERRRIEREVGLQIPGEPELVNPVVVFGIMNVNERWVFGEYHSSEAVWLNHQQKPHSYSTSLSTRVARAVANIAVPDPAGVKAIDPCCGIGTVVVEALSMGIDIVASDINPLILPGTRENIAHFGYATEVMFKDIREVTGSYDVAIIDMPYNLCSVITPEEQLEMLQSTYEFAEKVVIVTIEPIDTIIGNAGFEIADRCVVRKGNLEREVIVCKK</sequence>
<dbReference type="SUPFAM" id="SSF53335">
    <property type="entry name" value="S-adenosyl-L-methionine-dependent methyltransferases"/>
    <property type="match status" value="1"/>
</dbReference>